<name>A0AAQ3KS69_9LILI</name>
<feature type="compositionally biased region" description="Basic and acidic residues" evidence="1">
    <location>
        <begin position="1"/>
        <end position="10"/>
    </location>
</feature>
<reference evidence="2 3" key="1">
    <citation type="submission" date="2023-10" db="EMBL/GenBank/DDBJ databases">
        <title>Chromosome-scale genome assembly provides insights into flower coloration mechanisms of Canna indica.</title>
        <authorList>
            <person name="Li C."/>
        </authorList>
    </citation>
    <scope>NUCLEOTIDE SEQUENCE [LARGE SCALE GENOMIC DNA]</scope>
    <source>
        <tissue evidence="2">Flower</tissue>
    </source>
</reference>
<dbReference type="PANTHER" id="PTHR33095">
    <property type="entry name" value="OS07G0619500 PROTEIN"/>
    <property type="match status" value="1"/>
</dbReference>
<dbReference type="InterPro" id="IPR012442">
    <property type="entry name" value="DUF1645_plant"/>
</dbReference>
<gene>
    <name evidence="2" type="ORF">Cni_G19727</name>
</gene>
<evidence type="ECO:0000313" key="2">
    <source>
        <dbReference type="EMBL" id="WOL10967.1"/>
    </source>
</evidence>
<dbReference type="EMBL" id="CP136895">
    <property type="protein sequence ID" value="WOL10967.1"/>
    <property type="molecule type" value="Genomic_DNA"/>
</dbReference>
<feature type="region of interest" description="Disordered" evidence="1">
    <location>
        <begin position="1"/>
        <end position="28"/>
    </location>
</feature>
<dbReference type="PANTHER" id="PTHR33095:SF127">
    <property type="entry name" value="OS05G0578100 PROTEIN"/>
    <property type="match status" value="1"/>
</dbReference>
<dbReference type="AlphaFoldDB" id="A0AAQ3KS69"/>
<organism evidence="2 3">
    <name type="scientific">Canna indica</name>
    <name type="common">Indian-shot</name>
    <dbReference type="NCBI Taxonomy" id="4628"/>
    <lineage>
        <taxon>Eukaryota</taxon>
        <taxon>Viridiplantae</taxon>
        <taxon>Streptophyta</taxon>
        <taxon>Embryophyta</taxon>
        <taxon>Tracheophyta</taxon>
        <taxon>Spermatophyta</taxon>
        <taxon>Magnoliopsida</taxon>
        <taxon>Liliopsida</taxon>
        <taxon>Zingiberales</taxon>
        <taxon>Cannaceae</taxon>
        <taxon>Canna</taxon>
    </lineage>
</organism>
<protein>
    <submittedName>
        <fullName evidence="2">Uncharacterized protein</fullName>
    </submittedName>
</protein>
<dbReference type="Pfam" id="PF07816">
    <property type="entry name" value="DUF1645"/>
    <property type="match status" value="1"/>
</dbReference>
<keyword evidence="3" id="KW-1185">Reference proteome</keyword>
<accession>A0AAQ3KS69</accession>
<evidence type="ECO:0000313" key="3">
    <source>
        <dbReference type="Proteomes" id="UP001327560"/>
    </source>
</evidence>
<proteinExistence type="predicted"/>
<evidence type="ECO:0000256" key="1">
    <source>
        <dbReference type="SAM" id="MobiDB-lite"/>
    </source>
</evidence>
<sequence>MEGGGRERDAPSIMQKDTQPLVADPGAGDLSKQEETLLLLTENAGSDESDAATDDFEFTFVVMDRPDTWPYITADEIFSNGFIRALLPADSKIATGRKTLRRFFIEERADDSGSTSSSSLEVEDKLESIPAANYCLWTPTRCKKSRSTGSSLRRRFRDLVSRRSHSDEKNKFVFFEADQEKSKNKNIKKTVLTTKNAAPAAAAGKEEFKKEKESVKGREKKIGKAMEVDAVTVPRIHYSKDGGASGRRSFLTYKQDLCSV</sequence>
<dbReference type="Proteomes" id="UP001327560">
    <property type="component" value="Chromosome 6"/>
</dbReference>